<dbReference type="PROSITE" id="PS50088">
    <property type="entry name" value="ANK_REPEAT"/>
    <property type="match status" value="1"/>
</dbReference>
<protein>
    <submittedName>
        <fullName evidence="16">ANK_REP_REGION domain-containing protein</fullName>
    </submittedName>
</protein>
<evidence type="ECO:0000256" key="8">
    <source>
        <dbReference type="ARBA" id="ARBA00022737"/>
    </source>
</evidence>
<evidence type="ECO:0000313" key="16">
    <source>
        <dbReference type="EMBL" id="GFT29130.1"/>
    </source>
</evidence>
<dbReference type="Pfam" id="PF13857">
    <property type="entry name" value="Ank_5"/>
    <property type="match status" value="1"/>
</dbReference>
<gene>
    <name evidence="16" type="primary">AVEN_28474_1</name>
    <name evidence="16" type="ORF">NPIL_318371</name>
    <name evidence="15" type="ORF">NPIL_440551</name>
</gene>
<keyword evidence="6" id="KW-0800">Toxin</keyword>
<dbReference type="PROSITE" id="PS50297">
    <property type="entry name" value="ANK_REP_REGION"/>
    <property type="match status" value="1"/>
</dbReference>
<keyword evidence="5" id="KW-1052">Target cell membrane</keyword>
<evidence type="ECO:0000256" key="5">
    <source>
        <dbReference type="ARBA" id="ARBA00022537"/>
    </source>
</evidence>
<keyword evidence="14" id="KW-0812">Transmembrane</keyword>
<dbReference type="InterPro" id="IPR036770">
    <property type="entry name" value="Ankyrin_rpt-contain_sf"/>
</dbReference>
<accession>A0A8X6NSH0</accession>
<evidence type="ECO:0000256" key="6">
    <source>
        <dbReference type="ARBA" id="ARBA00022656"/>
    </source>
</evidence>
<dbReference type="GO" id="GO:0044218">
    <property type="term" value="C:other organism cell membrane"/>
    <property type="evidence" value="ECO:0007669"/>
    <property type="project" value="UniProtKB-KW"/>
</dbReference>
<dbReference type="GO" id="GO:0090729">
    <property type="term" value="F:toxin activity"/>
    <property type="evidence" value="ECO:0007669"/>
    <property type="project" value="UniProtKB-KW"/>
</dbReference>
<dbReference type="GO" id="GO:0006887">
    <property type="term" value="P:exocytosis"/>
    <property type="evidence" value="ECO:0007669"/>
    <property type="project" value="UniProtKB-KW"/>
</dbReference>
<feature type="compositionally biased region" description="Polar residues" evidence="13">
    <location>
        <begin position="162"/>
        <end position="180"/>
    </location>
</feature>
<evidence type="ECO:0000256" key="14">
    <source>
        <dbReference type="SAM" id="Phobius"/>
    </source>
</evidence>
<evidence type="ECO:0000256" key="10">
    <source>
        <dbReference type="ARBA" id="ARBA00023043"/>
    </source>
</evidence>
<evidence type="ECO:0000256" key="13">
    <source>
        <dbReference type="SAM" id="MobiDB-lite"/>
    </source>
</evidence>
<feature type="region of interest" description="Disordered" evidence="13">
    <location>
        <begin position="154"/>
        <end position="180"/>
    </location>
</feature>
<dbReference type="OrthoDB" id="10252328at2759"/>
<dbReference type="Proteomes" id="UP000887013">
    <property type="component" value="Unassembled WGS sequence"/>
</dbReference>
<dbReference type="SUPFAM" id="SSF48403">
    <property type="entry name" value="Ankyrin repeat"/>
    <property type="match status" value="1"/>
</dbReference>
<keyword evidence="4" id="KW-0964">Secreted</keyword>
<keyword evidence="11" id="KW-1053">Target membrane</keyword>
<dbReference type="PANTHER" id="PTHR24161">
    <property type="entry name" value="ANK_REP_REGION DOMAIN-CONTAINING PROTEIN-RELATED"/>
    <property type="match status" value="1"/>
</dbReference>
<evidence type="ECO:0000256" key="2">
    <source>
        <dbReference type="ARBA" id="ARBA00004613"/>
    </source>
</evidence>
<comment type="subcellular location">
    <subcellularLocation>
        <location evidence="2">Secreted</location>
    </subcellularLocation>
    <subcellularLocation>
        <location evidence="1">Target cell membrane</location>
    </subcellularLocation>
</comment>
<feature type="non-terminal residue" evidence="16">
    <location>
        <position position="1"/>
    </location>
</feature>
<evidence type="ECO:0000256" key="1">
    <source>
        <dbReference type="ARBA" id="ARBA00004175"/>
    </source>
</evidence>
<name>A0A8X6NSH0_NEPPI</name>
<feature type="repeat" description="ANK" evidence="12">
    <location>
        <begin position="11"/>
        <end position="43"/>
    </location>
</feature>
<proteinExistence type="predicted"/>
<evidence type="ECO:0000256" key="9">
    <source>
        <dbReference type="ARBA" id="ARBA00023028"/>
    </source>
</evidence>
<dbReference type="GO" id="GO:0044231">
    <property type="term" value="C:host cell presynaptic membrane"/>
    <property type="evidence" value="ECO:0007669"/>
    <property type="project" value="UniProtKB-KW"/>
</dbReference>
<reference evidence="16" key="1">
    <citation type="submission" date="2020-08" db="EMBL/GenBank/DDBJ databases">
        <title>Multicomponent nature underlies the extraordinary mechanical properties of spider dragline silk.</title>
        <authorList>
            <person name="Kono N."/>
            <person name="Nakamura H."/>
            <person name="Mori M."/>
            <person name="Yoshida Y."/>
            <person name="Ohtoshi R."/>
            <person name="Malay A.D."/>
            <person name="Moran D.A.P."/>
            <person name="Tomita M."/>
            <person name="Numata K."/>
            <person name="Arakawa K."/>
        </authorList>
    </citation>
    <scope>NUCLEOTIDE SEQUENCE</scope>
</reference>
<evidence type="ECO:0000256" key="7">
    <source>
        <dbReference type="ARBA" id="ARBA00022699"/>
    </source>
</evidence>
<keyword evidence="14" id="KW-0472">Membrane</keyword>
<keyword evidence="3" id="KW-0268">Exocytosis</keyword>
<feature type="transmembrane region" description="Helical" evidence="14">
    <location>
        <begin position="80"/>
        <end position="103"/>
    </location>
</feature>
<dbReference type="SMART" id="SM00248">
    <property type="entry name" value="ANK"/>
    <property type="match status" value="2"/>
</dbReference>
<keyword evidence="9" id="KW-0638">Presynaptic neurotoxin</keyword>
<evidence type="ECO:0000313" key="17">
    <source>
        <dbReference type="Proteomes" id="UP000887013"/>
    </source>
</evidence>
<dbReference type="PANTHER" id="PTHR24161:SF85">
    <property type="entry name" value="PALMITOYLTRANSFERASE HIP14"/>
    <property type="match status" value="1"/>
</dbReference>
<keyword evidence="17" id="KW-1185">Reference proteome</keyword>
<sequence>NPNIVSDLTEQFKTPLHIAAENGHLDIARLLLEYDADILAKDSSGLTAMDLAEKSDHPHVMELLKATANLKYCRNVDFSLYLFMILFLMLLLFADYFLMWISYDNIELLFSLCERRIFYTSVEPLKEKESWSPACDRFCSSPGSTKNLMWIDGQQENERSWSSKSTSDVEAATKMSQSVD</sequence>
<organism evidence="16 17">
    <name type="scientific">Nephila pilipes</name>
    <name type="common">Giant wood spider</name>
    <name type="synonym">Nephila maculata</name>
    <dbReference type="NCBI Taxonomy" id="299642"/>
    <lineage>
        <taxon>Eukaryota</taxon>
        <taxon>Metazoa</taxon>
        <taxon>Ecdysozoa</taxon>
        <taxon>Arthropoda</taxon>
        <taxon>Chelicerata</taxon>
        <taxon>Arachnida</taxon>
        <taxon>Araneae</taxon>
        <taxon>Araneomorphae</taxon>
        <taxon>Entelegynae</taxon>
        <taxon>Araneoidea</taxon>
        <taxon>Nephilidae</taxon>
        <taxon>Nephila</taxon>
    </lineage>
</organism>
<keyword evidence="8" id="KW-0677">Repeat</keyword>
<keyword evidence="10 12" id="KW-0040">ANK repeat</keyword>
<keyword evidence="14" id="KW-1133">Transmembrane helix</keyword>
<keyword evidence="7" id="KW-0528">Neurotoxin</keyword>
<evidence type="ECO:0000256" key="3">
    <source>
        <dbReference type="ARBA" id="ARBA00022483"/>
    </source>
</evidence>
<evidence type="ECO:0000256" key="12">
    <source>
        <dbReference type="PROSITE-ProRule" id="PRU00023"/>
    </source>
</evidence>
<dbReference type="InterPro" id="IPR002110">
    <property type="entry name" value="Ankyrin_rpt"/>
</dbReference>
<dbReference type="EMBL" id="BMAW01107389">
    <property type="protein sequence ID" value="GFT29130.1"/>
    <property type="molecule type" value="Genomic_DNA"/>
</dbReference>
<evidence type="ECO:0000256" key="4">
    <source>
        <dbReference type="ARBA" id="ARBA00022525"/>
    </source>
</evidence>
<dbReference type="GO" id="GO:0005576">
    <property type="term" value="C:extracellular region"/>
    <property type="evidence" value="ECO:0007669"/>
    <property type="project" value="UniProtKB-SubCell"/>
</dbReference>
<dbReference type="Gene3D" id="1.25.40.20">
    <property type="entry name" value="Ankyrin repeat-containing domain"/>
    <property type="match status" value="1"/>
</dbReference>
<comment type="caution">
    <text evidence="16">The sequence shown here is derived from an EMBL/GenBank/DDBJ whole genome shotgun (WGS) entry which is preliminary data.</text>
</comment>
<dbReference type="AlphaFoldDB" id="A0A8X6NSH0"/>
<evidence type="ECO:0000256" key="11">
    <source>
        <dbReference type="ARBA" id="ARBA00023298"/>
    </source>
</evidence>
<evidence type="ECO:0000313" key="15">
    <source>
        <dbReference type="EMBL" id="GFS74954.1"/>
    </source>
</evidence>
<dbReference type="EMBL" id="BMAW01050377">
    <property type="protein sequence ID" value="GFS74954.1"/>
    <property type="molecule type" value="Genomic_DNA"/>
</dbReference>